<feature type="domain" description="ABC transporter" evidence="11">
    <location>
        <begin position="2"/>
        <end position="239"/>
    </location>
</feature>
<dbReference type="InterPro" id="IPR003593">
    <property type="entry name" value="AAA+_ATPase"/>
</dbReference>
<dbReference type="GO" id="GO:0016887">
    <property type="term" value="F:ATP hydrolysis activity"/>
    <property type="evidence" value="ECO:0007669"/>
    <property type="project" value="InterPro"/>
</dbReference>
<dbReference type="EMBL" id="LBKL01000041">
    <property type="protein sequence ID" value="KLL41632.1"/>
    <property type="molecule type" value="Genomic_DNA"/>
</dbReference>
<evidence type="ECO:0000256" key="3">
    <source>
        <dbReference type="ARBA" id="ARBA00022448"/>
    </source>
</evidence>
<evidence type="ECO:0000256" key="4">
    <source>
        <dbReference type="ARBA" id="ARBA00022475"/>
    </source>
</evidence>
<dbReference type="Gene3D" id="3.40.50.300">
    <property type="entry name" value="P-loop containing nucleotide triphosphate hydrolases"/>
    <property type="match status" value="2"/>
</dbReference>
<feature type="domain" description="ABC transporter" evidence="11">
    <location>
        <begin position="260"/>
        <end position="477"/>
    </location>
</feature>
<evidence type="ECO:0000256" key="10">
    <source>
        <dbReference type="ARBA" id="ARBA00025157"/>
    </source>
</evidence>
<evidence type="ECO:0000259" key="11">
    <source>
        <dbReference type="PROSITE" id="PS50893"/>
    </source>
</evidence>
<dbReference type="InterPro" id="IPR027417">
    <property type="entry name" value="P-loop_NTPase"/>
</dbReference>
<dbReference type="SUPFAM" id="SSF52540">
    <property type="entry name" value="P-loop containing nucleoside triphosphate hydrolases"/>
    <property type="match status" value="2"/>
</dbReference>
<dbReference type="InterPro" id="IPR003439">
    <property type="entry name" value="ABC_transporter-like_ATP-bd"/>
</dbReference>
<evidence type="ECO:0000256" key="7">
    <source>
        <dbReference type="ARBA" id="ARBA00022840"/>
    </source>
</evidence>
<dbReference type="InterPro" id="IPR015856">
    <property type="entry name" value="ABC_transpr_CbiO/EcfA_su"/>
</dbReference>
<comment type="caution">
    <text evidence="12">The sequence shown here is derived from an EMBL/GenBank/DDBJ whole genome shotgun (WGS) entry which is preliminary data.</text>
</comment>
<evidence type="ECO:0000256" key="2">
    <source>
        <dbReference type="ARBA" id="ARBA00005417"/>
    </source>
</evidence>
<dbReference type="GO" id="GO:0043190">
    <property type="term" value="C:ATP-binding cassette (ABC) transporter complex"/>
    <property type="evidence" value="ECO:0007669"/>
    <property type="project" value="TreeGrafter"/>
</dbReference>
<keyword evidence="4" id="KW-1003">Cell membrane</keyword>
<organism evidence="12 13">
    <name type="scientific">Streptococcus agalactiae</name>
    <dbReference type="NCBI Taxonomy" id="1311"/>
    <lineage>
        <taxon>Bacteria</taxon>
        <taxon>Bacillati</taxon>
        <taxon>Bacillota</taxon>
        <taxon>Bacilli</taxon>
        <taxon>Lactobacillales</taxon>
        <taxon>Streptococcaceae</taxon>
        <taxon>Streptococcus</taxon>
    </lineage>
</organism>
<evidence type="ECO:0000256" key="1">
    <source>
        <dbReference type="ARBA" id="ARBA00004202"/>
    </source>
</evidence>
<evidence type="ECO:0000313" key="12">
    <source>
        <dbReference type="EMBL" id="KLL41632.1"/>
    </source>
</evidence>
<dbReference type="Proteomes" id="UP000035346">
    <property type="component" value="Unassembled WGS sequence"/>
</dbReference>
<dbReference type="SMART" id="SM00382">
    <property type="entry name" value="AAA"/>
    <property type="match status" value="2"/>
</dbReference>
<accession>A0A0H1VD59</accession>
<dbReference type="AlphaFoldDB" id="A0A0H1VD59"/>
<dbReference type="RefSeq" id="WP_000569072.1">
    <property type="nucleotide sequence ID" value="NZ_JAIWPA010000015.1"/>
</dbReference>
<proteinExistence type="inferred from homology"/>
<keyword evidence="3" id="KW-0813">Transport</keyword>
<keyword evidence="5" id="KW-0677">Repeat</keyword>
<keyword evidence="9" id="KW-0472">Membrane</keyword>
<dbReference type="PANTHER" id="PTHR43553">
    <property type="entry name" value="HEAVY METAL TRANSPORTER"/>
    <property type="match status" value="1"/>
</dbReference>
<dbReference type="InterPro" id="IPR050095">
    <property type="entry name" value="ECF_ABC_transporter_ATP-bd"/>
</dbReference>
<sequence length="477" mass="54282">MIEFKKSVFTYPNKNKIGPINLVINKGEVHLLAGKSGSGKTSIIRMVNGIIDNLFEGEKSGEVFIKNKNISDMTVRELISAVSSVYQNPKTQFFTDNSTSELLFPLENLGYRIDDMEKILNKVVEALDIEHLLNRNVLELSGGEKQILSLASTMMMNSDVIVLDEPTSNLDLTNIIKVKEILKKLKELHKTILISEHRLNYLKGIVDTVSIIEDGRISRNYTGKEFYNLSDEERKSLNLRCLSNIKEYQNIKKHISNEMLEIKKLRYVVKKKEIINIENLKLYSGRIYFLVGKNGAGKSTFVKILAGLLKTKEDEVFWKNTKISSKDRLRSSYLVFQNVNSQLFTSSVHEEIELNNEFKKTDNLLFNLNLLNKKDEHPQSLSGGEKQRVSIAAGIASSRKIFIADEPTSGMDYTNMMNVCKLLRDYANRDNVVLVISHDLEFISELADEILFISNGKIKCHGDINENNIEKIASFLI</sequence>
<dbReference type="PROSITE" id="PS00211">
    <property type="entry name" value="ABC_TRANSPORTER_1"/>
    <property type="match status" value="1"/>
</dbReference>
<evidence type="ECO:0000256" key="8">
    <source>
        <dbReference type="ARBA" id="ARBA00022967"/>
    </source>
</evidence>
<evidence type="ECO:0000256" key="5">
    <source>
        <dbReference type="ARBA" id="ARBA00022737"/>
    </source>
</evidence>
<comment type="similarity">
    <text evidence="2">Belongs to the ABC transporter superfamily.</text>
</comment>
<dbReference type="PROSITE" id="PS50893">
    <property type="entry name" value="ABC_TRANSPORTER_2"/>
    <property type="match status" value="2"/>
</dbReference>
<keyword evidence="8" id="KW-1278">Translocase</keyword>
<dbReference type="Pfam" id="PF00005">
    <property type="entry name" value="ABC_tran"/>
    <property type="match status" value="2"/>
</dbReference>
<dbReference type="InterPro" id="IPR017871">
    <property type="entry name" value="ABC_transporter-like_CS"/>
</dbReference>
<name>A0A0H1VD59_STRAG</name>
<keyword evidence="7" id="KW-0067">ATP-binding</keyword>
<gene>
    <name evidence="12" type="ORF">WA04_03460</name>
</gene>
<comment type="function">
    <text evidence="10">Probably part of an ABC transporter complex. Responsible for energy coupling to the transport system.</text>
</comment>
<evidence type="ECO:0000256" key="6">
    <source>
        <dbReference type="ARBA" id="ARBA00022741"/>
    </source>
</evidence>
<comment type="subcellular location">
    <subcellularLocation>
        <location evidence="1">Cell membrane</location>
        <topology evidence="1">Peripheral membrane protein</topology>
    </subcellularLocation>
</comment>
<dbReference type="CDD" id="cd03225">
    <property type="entry name" value="ABC_cobalt_CbiO_domain1"/>
    <property type="match status" value="1"/>
</dbReference>
<reference evidence="12 13" key="1">
    <citation type="journal article" date="2015" name="PLoS ONE">
        <title>Genomic analysis reveals the molecular basis for capsule loss in the group B streptococcus population.</title>
        <authorList>
            <consortium name="DEVANI Consortium"/>
            <person name="Rosini R."/>
            <person name="Campisi E."/>
            <person name="De Chiara M."/>
            <person name="Tettelin H."/>
            <person name="Rinaudo D."/>
            <person name="Toniolo C."/>
            <person name="Metruccio M."/>
            <person name="Guidotti S."/>
            <person name="Sorensen U.B."/>
            <person name="Kilian M."/>
            <person name="Ramirez M."/>
            <person name="Janulczyk R."/>
            <person name="Donati C."/>
            <person name="Grandi G."/>
            <person name="Margarit I."/>
        </authorList>
    </citation>
    <scope>NUCLEOTIDE SEQUENCE [LARGE SCALE GENOMIC DNA]</scope>
    <source>
        <strain evidence="12 13">DK-B-USS-215</strain>
    </source>
</reference>
<evidence type="ECO:0000256" key="9">
    <source>
        <dbReference type="ARBA" id="ARBA00023136"/>
    </source>
</evidence>
<dbReference type="GO" id="GO:0042626">
    <property type="term" value="F:ATPase-coupled transmembrane transporter activity"/>
    <property type="evidence" value="ECO:0007669"/>
    <property type="project" value="TreeGrafter"/>
</dbReference>
<keyword evidence="6" id="KW-0547">Nucleotide-binding</keyword>
<dbReference type="PANTHER" id="PTHR43553:SF23">
    <property type="entry name" value="ABC TRANSPORTER ATP-BINDING COMPONENT"/>
    <property type="match status" value="1"/>
</dbReference>
<evidence type="ECO:0000313" key="13">
    <source>
        <dbReference type="Proteomes" id="UP000035346"/>
    </source>
</evidence>
<dbReference type="GO" id="GO:0005524">
    <property type="term" value="F:ATP binding"/>
    <property type="evidence" value="ECO:0007669"/>
    <property type="project" value="UniProtKB-KW"/>
</dbReference>
<protein>
    <submittedName>
        <fullName evidence="12">ABC transporter</fullName>
    </submittedName>
</protein>